<dbReference type="Gene3D" id="3.40.30.10">
    <property type="entry name" value="Glutaredoxin"/>
    <property type="match status" value="1"/>
</dbReference>
<evidence type="ECO:0000256" key="7">
    <source>
        <dbReference type="ARBA" id="ARBA00022982"/>
    </source>
</evidence>
<dbReference type="InterPro" id="IPR007741">
    <property type="entry name" value="Ribosomal_mL43/mS25/NADH_DH"/>
</dbReference>
<name>A0A8J8SWW6_HALGN</name>
<evidence type="ECO:0000259" key="11">
    <source>
        <dbReference type="SMART" id="SM00916"/>
    </source>
</evidence>
<reference evidence="13" key="1">
    <citation type="submission" date="2019-06" db="EMBL/GenBank/DDBJ databases">
        <authorList>
            <person name="Zheng W."/>
        </authorList>
    </citation>
    <scope>NUCLEOTIDE SEQUENCE</scope>
    <source>
        <strain evidence="13">QDHG01</strain>
    </source>
</reference>
<sequence>MSWRTDISKNVRELRFIFCQTSQHSKGVRGFVQNNYLDIKEKNPETPFIVRECLNAQPTVMARYDFGVEKRVYVNNLSESEINQVVKELVEQAREVNAAIPNRGL</sequence>
<dbReference type="OrthoDB" id="10250268at2759"/>
<dbReference type="SMART" id="SM00916">
    <property type="entry name" value="L51_S25_CI-B8"/>
    <property type="match status" value="1"/>
</dbReference>
<keyword evidence="6" id="KW-0999">Mitochondrion inner membrane</keyword>
<dbReference type="PIRSF" id="PIRSF005822">
    <property type="entry name" value="NDUA2"/>
    <property type="match status" value="1"/>
</dbReference>
<evidence type="ECO:0000313" key="12">
    <source>
        <dbReference type="EMBL" id="TNV72828.1"/>
    </source>
</evidence>
<evidence type="ECO:0000256" key="4">
    <source>
        <dbReference type="ARBA" id="ARBA00022448"/>
    </source>
</evidence>
<dbReference type="PANTHER" id="PTHR12878:SF0">
    <property type="entry name" value="NADH DEHYDROGENASE [UBIQUINONE] 1 ALPHA SUBCOMPLEX SUBUNIT 2"/>
    <property type="match status" value="1"/>
</dbReference>
<dbReference type="PANTHER" id="PTHR12878">
    <property type="entry name" value="NADH-UBIQUINONE OXIDOREDUCTASE B8 SUBUNIT"/>
    <property type="match status" value="1"/>
</dbReference>
<dbReference type="InterPro" id="IPR036249">
    <property type="entry name" value="Thioredoxin-like_sf"/>
</dbReference>
<dbReference type="EMBL" id="RRYP01020775">
    <property type="protein sequence ID" value="TNV72828.1"/>
    <property type="molecule type" value="Genomic_DNA"/>
</dbReference>
<keyword evidence="7" id="KW-0249">Electron transport</keyword>
<feature type="domain" description="Ribosomal protein/NADH dehydrogenase" evidence="11">
    <location>
        <begin position="20"/>
        <end position="93"/>
    </location>
</feature>
<feature type="disulfide bond" description="Redox-active" evidence="10">
    <location>
        <begin position="19"/>
        <end position="53"/>
    </location>
</feature>
<keyword evidence="9" id="KW-0472">Membrane</keyword>
<dbReference type="AlphaFoldDB" id="A0A8J8SWW6"/>
<dbReference type="InterPro" id="IPR016464">
    <property type="entry name" value="NADH_Ub_cplx-1_asu_su-2"/>
</dbReference>
<gene>
    <name evidence="12" type="ORF">FGO68_gene10483</name>
    <name evidence="13" type="ORF">FGO68_gene6568</name>
</gene>
<organism evidence="13 14">
    <name type="scientific">Halteria grandinella</name>
    <dbReference type="NCBI Taxonomy" id="5974"/>
    <lineage>
        <taxon>Eukaryota</taxon>
        <taxon>Sar</taxon>
        <taxon>Alveolata</taxon>
        <taxon>Ciliophora</taxon>
        <taxon>Intramacronucleata</taxon>
        <taxon>Spirotrichea</taxon>
        <taxon>Stichotrichia</taxon>
        <taxon>Sporadotrichida</taxon>
        <taxon>Halteriidae</taxon>
        <taxon>Halteria</taxon>
    </lineage>
</organism>
<accession>A0A8J8SWW6</accession>
<comment type="similarity">
    <text evidence="3">Belongs to the complex I NDUFA2 subunit family.</text>
</comment>
<comment type="function">
    <text evidence="1">Accessory subunit of the mitochondrial membrane respiratory chain NADH dehydrogenase (Complex I), that is believed not to be involved in catalysis. Complex I functions in the transfer of electrons from NADH to the respiratory chain. The immediate electron acceptor for the enzyme is believed to be ubiquinone.</text>
</comment>
<evidence type="ECO:0000313" key="13">
    <source>
        <dbReference type="EMBL" id="TNV73293.1"/>
    </source>
</evidence>
<comment type="subcellular location">
    <subcellularLocation>
        <location evidence="2">Mitochondrion inner membrane</location>
        <topology evidence="2">Peripheral membrane protein</topology>
        <orientation evidence="2">Matrix side</orientation>
    </subcellularLocation>
</comment>
<protein>
    <recommendedName>
        <fullName evidence="11">Ribosomal protein/NADH dehydrogenase domain-containing protein</fullName>
    </recommendedName>
</protein>
<evidence type="ECO:0000256" key="5">
    <source>
        <dbReference type="ARBA" id="ARBA00022660"/>
    </source>
</evidence>
<dbReference type="Pfam" id="PF05047">
    <property type="entry name" value="L51_S25_CI-B8"/>
    <property type="match status" value="1"/>
</dbReference>
<evidence type="ECO:0000256" key="8">
    <source>
        <dbReference type="ARBA" id="ARBA00023128"/>
    </source>
</evidence>
<evidence type="ECO:0000256" key="2">
    <source>
        <dbReference type="ARBA" id="ARBA00004443"/>
    </source>
</evidence>
<evidence type="ECO:0000256" key="10">
    <source>
        <dbReference type="PIRSR" id="PIRSR005822-1"/>
    </source>
</evidence>
<keyword evidence="14" id="KW-1185">Reference proteome</keyword>
<dbReference type="EMBL" id="RRYP01019288">
    <property type="protein sequence ID" value="TNV73293.1"/>
    <property type="molecule type" value="Genomic_DNA"/>
</dbReference>
<keyword evidence="4" id="KW-0813">Transport</keyword>
<evidence type="ECO:0000256" key="3">
    <source>
        <dbReference type="ARBA" id="ARBA00008939"/>
    </source>
</evidence>
<evidence type="ECO:0000256" key="6">
    <source>
        <dbReference type="ARBA" id="ARBA00022792"/>
    </source>
</evidence>
<evidence type="ECO:0000256" key="1">
    <source>
        <dbReference type="ARBA" id="ARBA00003195"/>
    </source>
</evidence>
<evidence type="ECO:0000256" key="9">
    <source>
        <dbReference type="ARBA" id="ARBA00023136"/>
    </source>
</evidence>
<evidence type="ECO:0000313" key="14">
    <source>
        <dbReference type="Proteomes" id="UP000785679"/>
    </source>
</evidence>
<keyword evidence="8" id="KW-0496">Mitochondrion</keyword>
<dbReference type="Proteomes" id="UP000785679">
    <property type="component" value="Unassembled WGS sequence"/>
</dbReference>
<dbReference type="SUPFAM" id="SSF52833">
    <property type="entry name" value="Thioredoxin-like"/>
    <property type="match status" value="1"/>
</dbReference>
<dbReference type="GO" id="GO:0005743">
    <property type="term" value="C:mitochondrial inner membrane"/>
    <property type="evidence" value="ECO:0007669"/>
    <property type="project" value="UniProtKB-SubCell"/>
</dbReference>
<comment type="caution">
    <text evidence="13">The sequence shown here is derived from an EMBL/GenBank/DDBJ whole genome shotgun (WGS) entry which is preliminary data.</text>
</comment>
<keyword evidence="10" id="KW-1015">Disulfide bond</keyword>
<proteinExistence type="inferred from homology"/>
<keyword evidence="5" id="KW-0679">Respiratory chain</keyword>